<protein>
    <submittedName>
        <fullName evidence="3">Ribophorin II</fullName>
    </submittedName>
</protein>
<evidence type="ECO:0000313" key="3">
    <source>
        <dbReference type="EMBL" id="GFF16207.1"/>
    </source>
</evidence>
<dbReference type="Proteomes" id="UP000452235">
    <property type="component" value="Unassembled WGS sequence"/>
</dbReference>
<feature type="compositionally biased region" description="Low complexity" evidence="1">
    <location>
        <begin position="10"/>
        <end position="26"/>
    </location>
</feature>
<evidence type="ECO:0000259" key="2">
    <source>
        <dbReference type="Pfam" id="PF22943"/>
    </source>
</evidence>
<feature type="compositionally biased region" description="Polar residues" evidence="1">
    <location>
        <begin position="90"/>
        <end position="104"/>
    </location>
</feature>
<name>A0A5M3Z123_ASPTE</name>
<reference evidence="3 4" key="1">
    <citation type="submission" date="2020-01" db="EMBL/GenBank/DDBJ databases">
        <title>Aspergillus terreus IFO 6365 whole genome shotgun sequence.</title>
        <authorList>
            <person name="Kanamasa S."/>
            <person name="Takahashi H."/>
        </authorList>
    </citation>
    <scope>NUCLEOTIDE SEQUENCE [LARGE SCALE GENOMIC DNA]</scope>
    <source>
        <strain evidence="3 4">IFO 6365</strain>
    </source>
</reference>
<comment type="caution">
    <text evidence="3">The sequence shown here is derived from an EMBL/GenBank/DDBJ whole genome shotgun (WGS) entry which is preliminary data.</text>
</comment>
<gene>
    <name evidence="3" type="ORF">ATEIFO6365_0005039700</name>
</gene>
<dbReference type="OrthoDB" id="4085451at2759"/>
<dbReference type="Pfam" id="PF22943">
    <property type="entry name" value="HTH_68"/>
    <property type="match status" value="1"/>
</dbReference>
<evidence type="ECO:0000256" key="1">
    <source>
        <dbReference type="SAM" id="MobiDB-lite"/>
    </source>
</evidence>
<evidence type="ECO:0000313" key="4">
    <source>
        <dbReference type="Proteomes" id="UP000452235"/>
    </source>
</evidence>
<organism evidence="3 4">
    <name type="scientific">Aspergillus terreus</name>
    <dbReference type="NCBI Taxonomy" id="33178"/>
    <lineage>
        <taxon>Eukaryota</taxon>
        <taxon>Fungi</taxon>
        <taxon>Dikarya</taxon>
        <taxon>Ascomycota</taxon>
        <taxon>Pezizomycotina</taxon>
        <taxon>Eurotiomycetes</taxon>
        <taxon>Eurotiomycetidae</taxon>
        <taxon>Eurotiales</taxon>
        <taxon>Aspergillaceae</taxon>
        <taxon>Aspergillus</taxon>
        <taxon>Aspergillus subgen. Circumdati</taxon>
    </lineage>
</organism>
<dbReference type="OMA" id="QFDPRRN"/>
<dbReference type="AlphaFoldDB" id="A0A5M3Z123"/>
<feature type="domain" description="Helix-turn-helix" evidence="2">
    <location>
        <begin position="155"/>
        <end position="199"/>
    </location>
</feature>
<keyword evidence="4" id="KW-1185">Reference proteome</keyword>
<dbReference type="VEuPathDB" id="FungiDB:ATEG_05330"/>
<accession>A0A5M3Z123</accession>
<feature type="region of interest" description="Disordered" evidence="1">
    <location>
        <begin position="1"/>
        <end position="116"/>
    </location>
</feature>
<dbReference type="InterPro" id="IPR054448">
    <property type="entry name" value="HTH_put_ascomycetes"/>
</dbReference>
<sequence length="202" mass="21611">MGSSSSKPVRSAAQAASRRQYPKQPTATPPPRPSPAAPPKPRQAPESAPRGPTYHSKEQPSTVKSAGIELDGRDPDFAASLRKIGPVTPTPTLSHSSTFTQQHPSGPPQGESVQTVFPSASNPALLVFTARQRVAKAAEQEAEMVGRPNFAGREYVDAFTLRQALTMRDRQGLPGDEIERMLRLKKGVLERLGGKGVVSEVA</sequence>
<proteinExistence type="predicted"/>
<feature type="compositionally biased region" description="Pro residues" evidence="1">
    <location>
        <begin position="27"/>
        <end position="42"/>
    </location>
</feature>
<dbReference type="EMBL" id="BLJY01000005">
    <property type="protein sequence ID" value="GFF16207.1"/>
    <property type="molecule type" value="Genomic_DNA"/>
</dbReference>